<dbReference type="EMBL" id="CP001854">
    <property type="protein sequence ID" value="ADB53003.1"/>
    <property type="molecule type" value="Genomic_DNA"/>
</dbReference>
<keyword evidence="2" id="KW-1185">Reference proteome</keyword>
<reference evidence="2" key="2">
    <citation type="submission" date="2010-01" db="EMBL/GenBank/DDBJ databases">
        <title>The complete genome of Conexibacter woesei DSM 14684.</title>
        <authorList>
            <consortium name="US DOE Joint Genome Institute (JGI-PGF)"/>
            <person name="Lucas S."/>
            <person name="Copeland A."/>
            <person name="Lapidus A."/>
            <person name="Glavina del Rio T."/>
            <person name="Dalin E."/>
            <person name="Tice H."/>
            <person name="Bruce D."/>
            <person name="Goodwin L."/>
            <person name="Pitluck S."/>
            <person name="Kyrpides N."/>
            <person name="Mavromatis K."/>
            <person name="Ivanova N."/>
            <person name="Mikhailova N."/>
            <person name="Chertkov O."/>
            <person name="Brettin T."/>
            <person name="Detter J.C."/>
            <person name="Han C."/>
            <person name="Larimer F."/>
            <person name="Land M."/>
            <person name="Hauser L."/>
            <person name="Markowitz V."/>
            <person name="Cheng J.-F."/>
            <person name="Hugenholtz P."/>
            <person name="Woyke T."/>
            <person name="Wu D."/>
            <person name="Pukall R."/>
            <person name="Steenblock K."/>
            <person name="Schneider S."/>
            <person name="Klenk H.-P."/>
            <person name="Eisen J.A."/>
        </authorList>
    </citation>
    <scope>NUCLEOTIDE SEQUENCE [LARGE SCALE GENOMIC DNA]</scope>
    <source>
        <strain evidence="2">DSM 14684 / CIP 108061 / JCM 11494 / NBRC 100937 / ID131577</strain>
    </source>
</reference>
<protein>
    <submittedName>
        <fullName evidence="1">Uncharacterized protein</fullName>
    </submittedName>
</protein>
<name>D3F908_CONWI</name>
<dbReference type="STRING" id="469383.Cwoe_4590"/>
<reference evidence="1 2" key="1">
    <citation type="journal article" date="2010" name="Stand. Genomic Sci.">
        <title>Complete genome sequence of Conexibacter woesei type strain (ID131577).</title>
        <authorList>
            <person name="Pukall R."/>
            <person name="Lapidus A."/>
            <person name="Glavina Del Rio T."/>
            <person name="Copeland A."/>
            <person name="Tice H."/>
            <person name="Cheng J.-F."/>
            <person name="Lucas S."/>
            <person name="Chen F."/>
            <person name="Nolan M."/>
            <person name="Bruce D."/>
            <person name="Goodwin L."/>
            <person name="Pitluck S."/>
            <person name="Mavromatis K."/>
            <person name="Ivanova N."/>
            <person name="Ovchinnikova G."/>
            <person name="Pati A."/>
            <person name="Chen A."/>
            <person name="Palaniappan K."/>
            <person name="Land M."/>
            <person name="Hauser L."/>
            <person name="Chang Y.-J."/>
            <person name="Jeffries C.D."/>
            <person name="Chain P."/>
            <person name="Meincke L."/>
            <person name="Sims D."/>
            <person name="Brettin T."/>
            <person name="Detter J.C."/>
            <person name="Rohde M."/>
            <person name="Goeker M."/>
            <person name="Bristow J."/>
            <person name="Eisen J.A."/>
            <person name="Markowitz V."/>
            <person name="Kyrpides N.C."/>
            <person name="Klenk H.-P."/>
            <person name="Hugenholtz P."/>
        </authorList>
    </citation>
    <scope>NUCLEOTIDE SEQUENCE [LARGE SCALE GENOMIC DNA]</scope>
    <source>
        <strain evidence="2">DSM 14684 / CIP 108061 / JCM 11494 / NBRC 100937 / ID131577</strain>
    </source>
</reference>
<dbReference type="KEGG" id="cwo:Cwoe_4590"/>
<organism evidence="1 2">
    <name type="scientific">Conexibacter woesei (strain DSM 14684 / CCUG 47730 / CIP 108061 / JCM 11494 / NBRC 100937 / ID131577)</name>
    <dbReference type="NCBI Taxonomy" id="469383"/>
    <lineage>
        <taxon>Bacteria</taxon>
        <taxon>Bacillati</taxon>
        <taxon>Actinomycetota</taxon>
        <taxon>Thermoleophilia</taxon>
        <taxon>Solirubrobacterales</taxon>
        <taxon>Conexibacteraceae</taxon>
        <taxon>Conexibacter</taxon>
    </lineage>
</organism>
<accession>D3F908</accession>
<evidence type="ECO:0000313" key="1">
    <source>
        <dbReference type="EMBL" id="ADB53003.1"/>
    </source>
</evidence>
<gene>
    <name evidence="1" type="ordered locus">Cwoe_4590</name>
</gene>
<proteinExistence type="predicted"/>
<sequence>MGVPPEDLRLQDALNLRELHRYVDRVSDRWPIEHALIGGARVDDANGALPQRERGPEWVVVLISGFFDGVPWLERVYQAGSLWDAAEMGAPADVHCYTPLEFERKRETLRPVRDAAERGIDLFAAGQAPGD</sequence>
<dbReference type="AlphaFoldDB" id="D3F908"/>
<dbReference type="HOGENOM" id="CLU_1924017_0_0_11"/>
<evidence type="ECO:0000313" key="2">
    <source>
        <dbReference type="Proteomes" id="UP000008229"/>
    </source>
</evidence>
<dbReference type="Proteomes" id="UP000008229">
    <property type="component" value="Chromosome"/>
</dbReference>